<evidence type="ECO:0000313" key="2">
    <source>
        <dbReference type="EMBL" id="KAA2365971.1"/>
    </source>
</evidence>
<proteinExistence type="predicted"/>
<dbReference type="EMBL" id="VVXK01000029">
    <property type="protein sequence ID" value="KAA2365971.1"/>
    <property type="molecule type" value="Genomic_DNA"/>
</dbReference>
<gene>
    <name evidence="2" type="ORF">F2Y13_14095</name>
</gene>
<keyword evidence="1" id="KW-1133">Transmembrane helix</keyword>
<keyword evidence="1" id="KW-0812">Transmembrane</keyword>
<dbReference type="AlphaFoldDB" id="A0A5B3FXL8"/>
<feature type="transmembrane region" description="Helical" evidence="1">
    <location>
        <begin position="20"/>
        <end position="38"/>
    </location>
</feature>
<protein>
    <recommendedName>
        <fullName evidence="4">DUF3244 domain-containing protein</fullName>
    </recommendedName>
</protein>
<organism evidence="2 3">
    <name type="scientific">Alistipes shahii</name>
    <dbReference type="NCBI Taxonomy" id="328814"/>
    <lineage>
        <taxon>Bacteria</taxon>
        <taxon>Pseudomonadati</taxon>
        <taxon>Bacteroidota</taxon>
        <taxon>Bacteroidia</taxon>
        <taxon>Bacteroidales</taxon>
        <taxon>Rikenellaceae</taxon>
        <taxon>Alistipes</taxon>
    </lineage>
</organism>
<evidence type="ECO:0008006" key="4">
    <source>
        <dbReference type="Google" id="ProtNLM"/>
    </source>
</evidence>
<evidence type="ECO:0000256" key="1">
    <source>
        <dbReference type="SAM" id="Phobius"/>
    </source>
</evidence>
<sequence length="140" mass="15247">MYEYLILTFKFKPMKKFSPAMSVIVGLFMLFAGIYSVYGGGKTAVIVKQVKVGGGPVCLSENIPLVFYDSSMSIVEVIASGAESKTGQLIISGNFGTVACERFDLFNGKSIIPIPELEPGFYTIELSIDKNVFAGDFFIE</sequence>
<comment type="caution">
    <text evidence="2">The sequence shown here is derived from an EMBL/GenBank/DDBJ whole genome shotgun (WGS) entry which is preliminary data.</text>
</comment>
<reference evidence="2 3" key="1">
    <citation type="journal article" date="2019" name="Nat. Med.">
        <title>A library of human gut bacterial isolates paired with longitudinal multiomics data enables mechanistic microbiome research.</title>
        <authorList>
            <person name="Poyet M."/>
            <person name="Groussin M."/>
            <person name="Gibbons S.M."/>
            <person name="Avila-Pacheco J."/>
            <person name="Jiang X."/>
            <person name="Kearney S.M."/>
            <person name="Perrotta A.R."/>
            <person name="Berdy B."/>
            <person name="Zhao S."/>
            <person name="Lieberman T.D."/>
            <person name="Swanson P.K."/>
            <person name="Smith M."/>
            <person name="Roesemann S."/>
            <person name="Alexander J.E."/>
            <person name="Rich S.A."/>
            <person name="Livny J."/>
            <person name="Vlamakis H."/>
            <person name="Clish C."/>
            <person name="Bullock K."/>
            <person name="Deik A."/>
            <person name="Scott J."/>
            <person name="Pierce K.A."/>
            <person name="Xavier R.J."/>
            <person name="Alm E.J."/>
        </authorList>
    </citation>
    <scope>NUCLEOTIDE SEQUENCE [LARGE SCALE GENOMIC DNA]</scope>
    <source>
        <strain evidence="2 3">BIOML-A2</strain>
    </source>
</reference>
<name>A0A5B3FXL8_9BACT</name>
<dbReference type="Proteomes" id="UP000323567">
    <property type="component" value="Unassembled WGS sequence"/>
</dbReference>
<evidence type="ECO:0000313" key="3">
    <source>
        <dbReference type="Proteomes" id="UP000323567"/>
    </source>
</evidence>
<accession>A0A5B3FXL8</accession>
<keyword evidence="1" id="KW-0472">Membrane</keyword>